<keyword evidence="2" id="KW-0812">Transmembrane</keyword>
<reference evidence="3 4" key="1">
    <citation type="submission" date="2018-11" db="EMBL/GenBank/DDBJ databases">
        <title>Sequencing the genomes of 1000 actinobacteria strains.</title>
        <authorList>
            <person name="Klenk H.-P."/>
        </authorList>
    </citation>
    <scope>NUCLEOTIDE SEQUENCE [LARGE SCALE GENOMIC DNA]</scope>
    <source>
        <strain evidence="3 4">DSM 14012</strain>
    </source>
</reference>
<accession>A0A3N2BZQ7</accession>
<dbReference type="RefSeq" id="WP_123539682.1">
    <property type="nucleotide sequence ID" value="NZ_FXAP01000003.1"/>
</dbReference>
<evidence type="ECO:0000256" key="1">
    <source>
        <dbReference type="SAM" id="MobiDB-lite"/>
    </source>
</evidence>
<gene>
    <name evidence="3" type="ORF">EDD42_0799</name>
</gene>
<sequence length="217" mass="21853">MAEAEERPETAAPSGETGAPGRRRVTSVVISVVVALVVIGVVLWLTIRPGTPAGDGTTEPSSTPASSSSADPTRDPDATLPPAGSGTGSIGFDDTADVTDAVSLKIESLEAVTGEASQPGEVAGPSVRVTIAFTNSGNEAYSLAGAVANAYYGADLTPAIELAAPGGVRFPEQVAAGETVRGTFIFNIPEDARDAVRITVDYAAAEPAVVFEGAAPR</sequence>
<keyword evidence="2" id="KW-0472">Membrane</keyword>
<name>A0A3N2BZQ7_9MICO</name>
<protein>
    <recommendedName>
        <fullName evidence="5">DUF4352 domain-containing protein</fullName>
    </recommendedName>
</protein>
<dbReference type="AlphaFoldDB" id="A0A3N2BZQ7"/>
<feature type="transmembrane region" description="Helical" evidence="2">
    <location>
        <begin position="28"/>
        <end position="47"/>
    </location>
</feature>
<dbReference type="EMBL" id="RKHL01000001">
    <property type="protein sequence ID" value="ROR80756.1"/>
    <property type="molecule type" value="Genomic_DNA"/>
</dbReference>
<keyword evidence="4" id="KW-1185">Reference proteome</keyword>
<evidence type="ECO:0000256" key="2">
    <source>
        <dbReference type="SAM" id="Phobius"/>
    </source>
</evidence>
<dbReference type="Proteomes" id="UP000266915">
    <property type="component" value="Unassembled WGS sequence"/>
</dbReference>
<feature type="compositionally biased region" description="Low complexity" evidence="1">
    <location>
        <begin position="57"/>
        <end position="71"/>
    </location>
</feature>
<feature type="region of interest" description="Disordered" evidence="1">
    <location>
        <begin position="1"/>
        <end position="22"/>
    </location>
</feature>
<evidence type="ECO:0000313" key="4">
    <source>
        <dbReference type="Proteomes" id="UP000266915"/>
    </source>
</evidence>
<feature type="region of interest" description="Disordered" evidence="1">
    <location>
        <begin position="50"/>
        <end position="94"/>
    </location>
</feature>
<keyword evidence="2" id="KW-1133">Transmembrane helix</keyword>
<evidence type="ECO:0008006" key="5">
    <source>
        <dbReference type="Google" id="ProtNLM"/>
    </source>
</evidence>
<organism evidence="3 4">
    <name type="scientific">Plantibacter flavus</name>
    <dbReference type="NCBI Taxonomy" id="150123"/>
    <lineage>
        <taxon>Bacteria</taxon>
        <taxon>Bacillati</taxon>
        <taxon>Actinomycetota</taxon>
        <taxon>Actinomycetes</taxon>
        <taxon>Micrococcales</taxon>
        <taxon>Microbacteriaceae</taxon>
        <taxon>Plantibacter</taxon>
    </lineage>
</organism>
<proteinExistence type="predicted"/>
<evidence type="ECO:0000313" key="3">
    <source>
        <dbReference type="EMBL" id="ROR80756.1"/>
    </source>
</evidence>
<comment type="caution">
    <text evidence="3">The sequence shown here is derived from an EMBL/GenBank/DDBJ whole genome shotgun (WGS) entry which is preliminary data.</text>
</comment>